<dbReference type="InterPro" id="IPR018711">
    <property type="entry name" value="NAGPA"/>
</dbReference>
<keyword evidence="4" id="KW-1185">Reference proteome</keyword>
<dbReference type="Proteomes" id="UP000199322">
    <property type="component" value="Unassembled WGS sequence"/>
</dbReference>
<dbReference type="PANTHER" id="PTHR40446">
    <property type="entry name" value="N-ACETYLGLUCOSAMINE-1-PHOSPHODIESTER ALPHA-N-ACETYLGLUCOSAMINIDASE"/>
    <property type="match status" value="1"/>
</dbReference>
<sequence length="556" mass="64765">MNKLLFILLTILTTITVFSDAYLLTKPSTPLEFKTIKKSSEFFVNSNIFESDNISKNSNNNIFFYVYNQKILEINLKNQYSKIDFNKKYENSILESEGEVYIRKDVIENFLFLKSYETVQNLYFFDQMPLIKDIVFTNNKFEIEFDRTIHDSMFNINEVNSSIILSIKPVLDIKFIPSNLNYTYDRGQIYLKFNDIPNYEKSIKGPRFTLDFNYSEKFMPVKEINNNYKGLEYDQGKYLVSGNEIQVYSLKIDPSKYDFQIGLNNLGNSKTVKSYFEDNQDIIASINASFFDVKTLEPLGNIIVNGEIQHLSAYSRPAFFINKNGKMNIDYVKLEYKVNLDGMLFWVKSVNSKWKAEVKIYTSKYKGEIEESFEEYLFFVIEDSEIKKINSKDYSESQKLLIISKKYEKYLQEIKVGSDVTFDITYSENIESSIKTLVEGGPILLNDEYSEEMLLEEKRAYSNGIIYGKSPRTAFAIDNENMVTFIVVEGYVDENLGLNYDGMKELLDLMGNYKKAIMFDGGGSSLFYYDGKIMNNGSERLRDYIPVFINIYPVDK</sequence>
<dbReference type="RefSeq" id="WP_091402610.1">
    <property type="nucleotide sequence ID" value="NZ_FMYV01000002.1"/>
</dbReference>
<dbReference type="STRING" id="28234.SAMN04488588_0550"/>
<reference evidence="3 5" key="2">
    <citation type="submission" date="2019-04" db="EMBL/GenBank/DDBJ databases">
        <title>Draft genome sequence data and analysis of a Fermenting Bacterium, Geotoga petraea strain HO-Geo1, isolated from heavy-oil petroleum reservoir in Russia.</title>
        <authorList>
            <person name="Grouzdev D.S."/>
            <person name="Semenova E.M."/>
            <person name="Sokolova D.S."/>
            <person name="Tourova T.P."/>
            <person name="Poltaraus A.B."/>
            <person name="Nazina T.N."/>
        </authorList>
    </citation>
    <scope>NUCLEOTIDE SEQUENCE [LARGE SCALE GENOMIC DNA]</scope>
    <source>
        <strain evidence="3 5">HO-Geo1</strain>
    </source>
</reference>
<dbReference type="EMBL" id="SRME01000002">
    <property type="protein sequence ID" value="TGG88238.1"/>
    <property type="molecule type" value="Genomic_DNA"/>
</dbReference>
<evidence type="ECO:0000259" key="1">
    <source>
        <dbReference type="Pfam" id="PF09992"/>
    </source>
</evidence>
<feature type="domain" description="Phosphodiester glycosidase" evidence="1">
    <location>
        <begin position="409"/>
        <end position="540"/>
    </location>
</feature>
<evidence type="ECO:0000313" key="5">
    <source>
        <dbReference type="Proteomes" id="UP000297288"/>
    </source>
</evidence>
<name>A0A1G6JJE8_9BACT</name>
<dbReference type="PANTHER" id="PTHR40446:SF2">
    <property type="entry name" value="N-ACETYLGLUCOSAMINE-1-PHOSPHODIESTER ALPHA-N-ACETYLGLUCOSAMINIDASE"/>
    <property type="match status" value="1"/>
</dbReference>
<dbReference type="Proteomes" id="UP000297288">
    <property type="component" value="Unassembled WGS sequence"/>
</dbReference>
<evidence type="ECO:0000313" key="2">
    <source>
        <dbReference type="EMBL" id="SDC18870.1"/>
    </source>
</evidence>
<evidence type="ECO:0000313" key="3">
    <source>
        <dbReference type="EMBL" id="TGG88238.1"/>
    </source>
</evidence>
<dbReference type="EMBL" id="FMYV01000002">
    <property type="protein sequence ID" value="SDC18870.1"/>
    <property type="molecule type" value="Genomic_DNA"/>
</dbReference>
<evidence type="ECO:0000313" key="4">
    <source>
        <dbReference type="Proteomes" id="UP000199322"/>
    </source>
</evidence>
<dbReference type="AlphaFoldDB" id="A0A1G6JJE8"/>
<dbReference type="Pfam" id="PF09992">
    <property type="entry name" value="NAGPA"/>
    <property type="match status" value="1"/>
</dbReference>
<organism evidence="2 4">
    <name type="scientific">Geotoga petraea</name>
    <dbReference type="NCBI Taxonomy" id="28234"/>
    <lineage>
        <taxon>Bacteria</taxon>
        <taxon>Thermotogati</taxon>
        <taxon>Thermotogota</taxon>
        <taxon>Thermotogae</taxon>
        <taxon>Petrotogales</taxon>
        <taxon>Petrotogaceae</taxon>
        <taxon>Geotoga</taxon>
    </lineage>
</organism>
<accession>A0A1G6JJE8</accession>
<protein>
    <recommendedName>
        <fullName evidence="1">Phosphodiester glycosidase domain-containing protein</fullName>
    </recommendedName>
</protein>
<reference evidence="2 4" key="1">
    <citation type="submission" date="2016-10" db="EMBL/GenBank/DDBJ databases">
        <authorList>
            <person name="de Groot N.N."/>
        </authorList>
    </citation>
    <scope>NUCLEOTIDE SEQUENCE [LARGE SCALE GENOMIC DNA]</scope>
    <source>
        <strain evidence="2 4">WG14</strain>
    </source>
</reference>
<proteinExistence type="predicted"/>
<dbReference type="OrthoDB" id="9809781at2"/>
<gene>
    <name evidence="3" type="ORF">E4650_04155</name>
    <name evidence="2" type="ORF">SAMN04488588_0550</name>
</gene>